<keyword evidence="4" id="KW-1185">Reference proteome</keyword>
<feature type="region of interest" description="Disordered" evidence="1">
    <location>
        <begin position="262"/>
        <end position="301"/>
    </location>
</feature>
<feature type="compositionally biased region" description="Polar residues" evidence="1">
    <location>
        <begin position="72"/>
        <end position="92"/>
    </location>
</feature>
<dbReference type="AlphaFoldDB" id="A0A8S3XFB9"/>
<dbReference type="OrthoDB" id="10062454at2759"/>
<feature type="region of interest" description="Disordered" evidence="1">
    <location>
        <begin position="1"/>
        <end position="92"/>
    </location>
</feature>
<feature type="compositionally biased region" description="Basic and acidic residues" evidence="1">
    <location>
        <begin position="548"/>
        <end position="557"/>
    </location>
</feature>
<feature type="region of interest" description="Disordered" evidence="1">
    <location>
        <begin position="464"/>
        <end position="492"/>
    </location>
</feature>
<evidence type="ECO:0000313" key="3">
    <source>
        <dbReference type="EMBL" id="CAG5016667.1"/>
    </source>
</evidence>
<feature type="domain" description="USP" evidence="2">
    <location>
        <begin position="624"/>
        <end position="876"/>
    </location>
</feature>
<dbReference type="EMBL" id="CAJQZP010001102">
    <property type="protein sequence ID" value="CAG5016667.1"/>
    <property type="molecule type" value="Genomic_DNA"/>
</dbReference>
<dbReference type="Proteomes" id="UP000691718">
    <property type="component" value="Unassembled WGS sequence"/>
</dbReference>
<reference evidence="3" key="1">
    <citation type="submission" date="2021-04" db="EMBL/GenBank/DDBJ databases">
        <authorList>
            <person name="Tunstrom K."/>
        </authorList>
    </citation>
    <scope>NUCLEOTIDE SEQUENCE</scope>
</reference>
<gene>
    <name evidence="3" type="ORF">PAPOLLO_LOCUS16555</name>
</gene>
<protein>
    <submittedName>
        <fullName evidence="3">(apollo) hypothetical protein</fullName>
    </submittedName>
</protein>
<dbReference type="Pfam" id="PF00443">
    <property type="entry name" value="UCH"/>
    <property type="match status" value="1"/>
</dbReference>
<dbReference type="InterPro" id="IPR028889">
    <property type="entry name" value="USP"/>
</dbReference>
<name>A0A8S3XFB9_PARAO</name>
<dbReference type="GO" id="GO:0004843">
    <property type="term" value="F:cysteine-type deubiquitinase activity"/>
    <property type="evidence" value="ECO:0007669"/>
    <property type="project" value="InterPro"/>
</dbReference>
<evidence type="ECO:0000313" key="4">
    <source>
        <dbReference type="Proteomes" id="UP000691718"/>
    </source>
</evidence>
<proteinExistence type="predicted"/>
<evidence type="ECO:0000259" key="2">
    <source>
        <dbReference type="PROSITE" id="PS50235"/>
    </source>
</evidence>
<feature type="compositionally biased region" description="Basic and acidic residues" evidence="1">
    <location>
        <begin position="833"/>
        <end position="861"/>
    </location>
</feature>
<accession>A0A8S3XFB9</accession>
<sequence>MPPTTSAEKQKKYRDKLKKENPQKYEEIQKKAKERSARYYEKKKSTYTEEHKQELRNKWKEDRKKATDAKMASQNEPGTSHTSNSKQDNNQLTCRNMQRQIEYRLKQETAQPRLQLNTLTKGFKSVQKKTNRQQKKRDKMQADYENLLTRLITTDETKDTYTRELEEKTPMKEVTEFINNNIPNIETPKKEEVNKKLLEHDVLTKSLKLQFQTANNTEKNVLRKVLDNNIVKKYKLKTRGNCECHSPVAHSFLPTIYANEKHTSNKQEKCEKKKEVKNSKNSNKTRRRRFSSSTEEDEYDDSIEYAESDASAFFSDESISPDFNDDENNLITELDEKTGVLRPKINPNKKVTLLSTIILKKPYAENNPKHERKRKIICENEDLIHKRFCETTQHVTRKDVVAILSKIRKNPENTAKEERKEADENKENYTIETEYKKQLESMRGQNNIGEVLQDADKYKQMEKTDLDKINKSENLKEDESDKESNTKEEGEKAIESILKMPVNSISETKKGVEKSKFPLSLNRNNATLLSSENRRPHNLKDISSSFKASEENKENKPVKRPLNGTYFNTLNAAKKLKPLTETPKPTDSELIVLEQSPASSAMLNGHHPTDIQYGGGTQWKAPIATLSNLGNTCFLNSVLYTLRYAPRFLHNLHHLVSDLASVEQKLGSIRLKSSSLGRSAAGLASSGARSWSSKDLLSLGQSDNSSGKSKIQIATEKLHETYLNLRAAESKCLNSGSGDASPEPYAADAFLAALRDVNSTFEGNRQQDAHELLVCILDNIRETCRALSSRASRLQLHENGDSNGLGRQPTIDGDAGKPTLGNLRKSWKKRKEIKASEKRHSPTEERAPSPADPEREERSRPGWDFVADDFEGRSKF</sequence>
<feature type="compositionally biased region" description="Basic and acidic residues" evidence="1">
    <location>
        <begin position="17"/>
        <end position="68"/>
    </location>
</feature>
<dbReference type="PROSITE" id="PS50235">
    <property type="entry name" value="USP_3"/>
    <property type="match status" value="1"/>
</dbReference>
<feature type="region of interest" description="Disordered" evidence="1">
    <location>
        <begin position="528"/>
        <end position="564"/>
    </location>
</feature>
<feature type="region of interest" description="Disordered" evidence="1">
    <location>
        <begin position="797"/>
        <end position="876"/>
    </location>
</feature>
<evidence type="ECO:0000256" key="1">
    <source>
        <dbReference type="SAM" id="MobiDB-lite"/>
    </source>
</evidence>
<dbReference type="GO" id="GO:0016579">
    <property type="term" value="P:protein deubiquitination"/>
    <property type="evidence" value="ECO:0007669"/>
    <property type="project" value="InterPro"/>
</dbReference>
<dbReference type="InterPro" id="IPR001394">
    <property type="entry name" value="Peptidase_C19_UCH"/>
</dbReference>
<comment type="caution">
    <text evidence="3">The sequence shown here is derived from an EMBL/GenBank/DDBJ whole genome shotgun (WGS) entry which is preliminary data.</text>
</comment>
<organism evidence="3 4">
    <name type="scientific">Parnassius apollo</name>
    <name type="common">Apollo butterfly</name>
    <name type="synonym">Papilio apollo</name>
    <dbReference type="NCBI Taxonomy" id="110799"/>
    <lineage>
        <taxon>Eukaryota</taxon>
        <taxon>Metazoa</taxon>
        <taxon>Ecdysozoa</taxon>
        <taxon>Arthropoda</taxon>
        <taxon>Hexapoda</taxon>
        <taxon>Insecta</taxon>
        <taxon>Pterygota</taxon>
        <taxon>Neoptera</taxon>
        <taxon>Endopterygota</taxon>
        <taxon>Lepidoptera</taxon>
        <taxon>Glossata</taxon>
        <taxon>Ditrysia</taxon>
        <taxon>Papilionoidea</taxon>
        <taxon>Papilionidae</taxon>
        <taxon>Parnassiinae</taxon>
        <taxon>Parnassini</taxon>
        <taxon>Parnassius</taxon>
        <taxon>Parnassius</taxon>
    </lineage>
</organism>
<feature type="compositionally biased region" description="Basic and acidic residues" evidence="1">
    <location>
        <begin position="262"/>
        <end position="278"/>
    </location>
</feature>